<dbReference type="InterPro" id="IPR029787">
    <property type="entry name" value="Nucleotide_cyclase"/>
</dbReference>
<protein>
    <recommendedName>
        <fullName evidence="1">diguanylate cyclase</fullName>
        <ecNumber evidence="1">2.7.7.65</ecNumber>
    </recommendedName>
</protein>
<evidence type="ECO:0000256" key="1">
    <source>
        <dbReference type="ARBA" id="ARBA00012528"/>
    </source>
</evidence>
<accession>A0A6J5BK73</accession>
<dbReference type="InterPro" id="IPR054327">
    <property type="entry name" value="His-kinase-like_sensor"/>
</dbReference>
<feature type="transmembrane region" description="Helical" evidence="3">
    <location>
        <begin position="14"/>
        <end position="35"/>
    </location>
</feature>
<dbReference type="PANTHER" id="PTHR45138">
    <property type="entry name" value="REGULATORY COMPONENTS OF SENSORY TRANSDUCTION SYSTEM"/>
    <property type="match status" value="1"/>
</dbReference>
<comment type="catalytic activity">
    <reaction evidence="2">
        <text>2 GTP = 3',3'-c-di-GMP + 2 diphosphate</text>
        <dbReference type="Rhea" id="RHEA:24898"/>
        <dbReference type="ChEBI" id="CHEBI:33019"/>
        <dbReference type="ChEBI" id="CHEBI:37565"/>
        <dbReference type="ChEBI" id="CHEBI:58805"/>
        <dbReference type="EC" id="2.7.7.65"/>
    </reaction>
</comment>
<proteinExistence type="predicted"/>
<dbReference type="Gene3D" id="3.30.70.270">
    <property type="match status" value="1"/>
</dbReference>
<feature type="domain" description="GGDEF" evidence="4">
    <location>
        <begin position="358"/>
        <end position="494"/>
    </location>
</feature>
<evidence type="ECO:0000313" key="6">
    <source>
        <dbReference type="Proteomes" id="UP000494249"/>
    </source>
</evidence>
<dbReference type="Gene3D" id="3.30.450.20">
    <property type="entry name" value="PAS domain"/>
    <property type="match status" value="2"/>
</dbReference>
<dbReference type="RefSeq" id="WP_082201616.1">
    <property type="nucleotide sequence ID" value="NZ_CADFGL010000018.1"/>
</dbReference>
<keyword evidence="3" id="KW-1133">Transmembrane helix</keyword>
<organism evidence="5 6">
    <name type="scientific">Paraburkholderia phenoliruptrix</name>
    <dbReference type="NCBI Taxonomy" id="252970"/>
    <lineage>
        <taxon>Bacteria</taxon>
        <taxon>Pseudomonadati</taxon>
        <taxon>Pseudomonadota</taxon>
        <taxon>Betaproteobacteria</taxon>
        <taxon>Burkholderiales</taxon>
        <taxon>Burkholderiaceae</taxon>
        <taxon>Paraburkholderia</taxon>
    </lineage>
</organism>
<sequence>MPESNRMVTRRPNLIIAISVVLASAILAIAVWVLAQMRDDALRRAQDSVFNVSLLVERDVSRNLEIYDLSIRTVIDGLKQPGVLQLEPTLRQMVLFDGSASAKDMGSILVIDETGYIKFDSQFVPPRHVYLGDRDYFKVHRDSPNVGLYVSHPFMPRTTGADASIGLSRRITKADGSFGGVVVGTMRLKYFRRLFDGMNLGAGGSMALMLNDGTMLMRRPYDPKIIGINLTGTANYSRFVQQPSGDFFGTAAIDGVERWYAFRHIDMYPLILDVALSTRDIYVGWRRRAWIIGSLIAALDLTLIALAVLFAQQMRRRLVAEDELRMLARTDGLTGVDNRRAFEQAVENEWRRAQRHGGPLSMLLIDVDSFKGFNDLYGHSAGDDALITVAHSIAGNVQRPGDTAARYGGEEFAVLLPDTDEAGATSIAEKIRAAVEALAIRHVASSHHVLTVSIGVATMQGEAFSMSRRLVEAADQALYAAKDAGRNRVFSYRTGTPAGGGSVVVVAGR</sequence>
<feature type="transmembrane region" description="Helical" evidence="3">
    <location>
        <begin position="289"/>
        <end position="311"/>
    </location>
</feature>
<name>A0A6J5BK73_9BURK</name>
<dbReference type="EC" id="2.7.7.65" evidence="1"/>
<dbReference type="GO" id="GO:0005886">
    <property type="term" value="C:plasma membrane"/>
    <property type="evidence" value="ECO:0007669"/>
    <property type="project" value="TreeGrafter"/>
</dbReference>
<evidence type="ECO:0000256" key="2">
    <source>
        <dbReference type="ARBA" id="ARBA00034247"/>
    </source>
</evidence>
<dbReference type="SMART" id="SM00267">
    <property type="entry name" value="GGDEF"/>
    <property type="match status" value="1"/>
</dbReference>
<dbReference type="GO" id="GO:0052621">
    <property type="term" value="F:diguanylate cyclase activity"/>
    <property type="evidence" value="ECO:0007669"/>
    <property type="project" value="UniProtKB-EC"/>
</dbReference>
<dbReference type="EMBL" id="CADIKB010000020">
    <property type="protein sequence ID" value="CAB3709752.1"/>
    <property type="molecule type" value="Genomic_DNA"/>
</dbReference>
<keyword evidence="3" id="KW-0472">Membrane</keyword>
<dbReference type="Pfam" id="PF00990">
    <property type="entry name" value="GGDEF"/>
    <property type="match status" value="1"/>
</dbReference>
<dbReference type="NCBIfam" id="TIGR00254">
    <property type="entry name" value="GGDEF"/>
    <property type="match status" value="1"/>
</dbReference>
<dbReference type="SUPFAM" id="SSF55073">
    <property type="entry name" value="Nucleotide cyclase"/>
    <property type="match status" value="1"/>
</dbReference>
<dbReference type="CDD" id="cd12915">
    <property type="entry name" value="PDC2_DGC_like"/>
    <property type="match status" value="1"/>
</dbReference>
<dbReference type="AlphaFoldDB" id="A0A6J5BK73"/>
<evidence type="ECO:0000259" key="4">
    <source>
        <dbReference type="PROSITE" id="PS50887"/>
    </source>
</evidence>
<dbReference type="InterPro" id="IPR043128">
    <property type="entry name" value="Rev_trsase/Diguanyl_cyclase"/>
</dbReference>
<dbReference type="PANTHER" id="PTHR45138:SF9">
    <property type="entry name" value="DIGUANYLATE CYCLASE DGCM-RELATED"/>
    <property type="match status" value="1"/>
</dbReference>
<dbReference type="PROSITE" id="PS50887">
    <property type="entry name" value="GGDEF"/>
    <property type="match status" value="1"/>
</dbReference>
<dbReference type="GO" id="GO:1902201">
    <property type="term" value="P:negative regulation of bacterial-type flagellum-dependent cell motility"/>
    <property type="evidence" value="ECO:0007669"/>
    <property type="project" value="TreeGrafter"/>
</dbReference>
<dbReference type="GO" id="GO:0043709">
    <property type="term" value="P:cell adhesion involved in single-species biofilm formation"/>
    <property type="evidence" value="ECO:0007669"/>
    <property type="project" value="TreeGrafter"/>
</dbReference>
<dbReference type="Pfam" id="PF22588">
    <property type="entry name" value="dCache_1_like"/>
    <property type="match status" value="1"/>
</dbReference>
<evidence type="ECO:0000313" key="5">
    <source>
        <dbReference type="EMBL" id="CAB3709752.1"/>
    </source>
</evidence>
<gene>
    <name evidence="5" type="ORF">LMG22037_03990</name>
</gene>
<dbReference type="InterPro" id="IPR000160">
    <property type="entry name" value="GGDEF_dom"/>
</dbReference>
<dbReference type="CDD" id="cd01949">
    <property type="entry name" value="GGDEF"/>
    <property type="match status" value="1"/>
</dbReference>
<dbReference type="InterPro" id="IPR050469">
    <property type="entry name" value="Diguanylate_Cyclase"/>
</dbReference>
<keyword evidence="3" id="KW-0812">Transmembrane</keyword>
<reference evidence="5 6" key="1">
    <citation type="submission" date="2020-04" db="EMBL/GenBank/DDBJ databases">
        <authorList>
            <person name="De Canck E."/>
        </authorList>
    </citation>
    <scope>NUCLEOTIDE SEQUENCE [LARGE SCALE GENOMIC DNA]</scope>
    <source>
        <strain evidence="5 6">LMG 22037</strain>
    </source>
</reference>
<evidence type="ECO:0000256" key="3">
    <source>
        <dbReference type="SAM" id="Phobius"/>
    </source>
</evidence>
<dbReference type="FunFam" id="3.30.70.270:FF:000001">
    <property type="entry name" value="Diguanylate cyclase domain protein"/>
    <property type="match status" value="1"/>
</dbReference>
<dbReference type="Proteomes" id="UP000494249">
    <property type="component" value="Unassembled WGS sequence"/>
</dbReference>
<dbReference type="CDD" id="cd12914">
    <property type="entry name" value="PDC1_DGC_like"/>
    <property type="match status" value="1"/>
</dbReference>